<evidence type="ECO:0000313" key="2">
    <source>
        <dbReference type="EMBL" id="RVW86495.1"/>
    </source>
</evidence>
<gene>
    <name evidence="2" type="ORF">CK203_042193</name>
</gene>
<name>A0A438HPW8_VITVI</name>
<dbReference type="AlphaFoldDB" id="A0A438HPW8"/>
<dbReference type="Proteomes" id="UP000288805">
    <property type="component" value="Unassembled WGS sequence"/>
</dbReference>
<accession>A0A438HPW8</accession>
<reference evidence="2 3" key="1">
    <citation type="journal article" date="2018" name="PLoS Genet.">
        <title>Population sequencing reveals clonal diversity and ancestral inbreeding in the grapevine cultivar Chardonnay.</title>
        <authorList>
            <person name="Roach M.J."/>
            <person name="Johnson D.L."/>
            <person name="Bohlmann J."/>
            <person name="van Vuuren H.J."/>
            <person name="Jones S.J."/>
            <person name="Pretorius I.S."/>
            <person name="Schmidt S.A."/>
            <person name="Borneman A.R."/>
        </authorList>
    </citation>
    <scope>NUCLEOTIDE SEQUENCE [LARGE SCALE GENOMIC DNA]</scope>
    <source>
        <strain evidence="3">cv. Chardonnay</strain>
        <tissue evidence="2">Leaf</tissue>
    </source>
</reference>
<organism evidence="2 3">
    <name type="scientific">Vitis vinifera</name>
    <name type="common">Grape</name>
    <dbReference type="NCBI Taxonomy" id="29760"/>
    <lineage>
        <taxon>Eukaryota</taxon>
        <taxon>Viridiplantae</taxon>
        <taxon>Streptophyta</taxon>
        <taxon>Embryophyta</taxon>
        <taxon>Tracheophyta</taxon>
        <taxon>Spermatophyta</taxon>
        <taxon>Magnoliopsida</taxon>
        <taxon>eudicotyledons</taxon>
        <taxon>Gunneridae</taxon>
        <taxon>Pentapetalae</taxon>
        <taxon>rosids</taxon>
        <taxon>Vitales</taxon>
        <taxon>Vitaceae</taxon>
        <taxon>Viteae</taxon>
        <taxon>Vitis</taxon>
    </lineage>
</organism>
<proteinExistence type="predicted"/>
<comment type="caution">
    <text evidence="2">The sequence shown here is derived from an EMBL/GenBank/DDBJ whole genome shotgun (WGS) entry which is preliminary data.</text>
</comment>
<protein>
    <submittedName>
        <fullName evidence="2">Uncharacterized protein</fullName>
    </submittedName>
</protein>
<evidence type="ECO:0000256" key="1">
    <source>
        <dbReference type="SAM" id="MobiDB-lite"/>
    </source>
</evidence>
<sequence length="156" mass="18133">MKQKCQHPQEVDCRPWVTRATLTSAKVWKDASARMRDKYRPCPKRRGDSRKKMTYCVFRCPHQTLLIADNLEVNERTPSKTRRPHTPRVQGFPLMNLKDNLGKDPHSPARCPRMKASTRIFTKRRHDKKSQLSYAMRARLGPQMPNIGGKPHEATT</sequence>
<evidence type="ECO:0000313" key="3">
    <source>
        <dbReference type="Proteomes" id="UP000288805"/>
    </source>
</evidence>
<dbReference type="EMBL" id="QGNW01000193">
    <property type="protein sequence ID" value="RVW86495.1"/>
    <property type="molecule type" value="Genomic_DNA"/>
</dbReference>
<feature type="region of interest" description="Disordered" evidence="1">
    <location>
        <begin position="74"/>
        <end position="112"/>
    </location>
</feature>